<dbReference type="Proteomes" id="UP000535543">
    <property type="component" value="Unassembled WGS sequence"/>
</dbReference>
<comment type="caution">
    <text evidence="12">The sequence shown here is derived from an EMBL/GenBank/DDBJ whole genome shotgun (WGS) entry which is preliminary data.</text>
</comment>
<keyword evidence="5 10" id="KW-1133">Transmembrane helix</keyword>
<feature type="transmembrane region" description="Helical" evidence="10">
    <location>
        <begin position="85"/>
        <end position="106"/>
    </location>
</feature>
<comment type="similarity">
    <text evidence="10">Belongs to the monovalent cation:proton antiporter 1 (CPA1) transporter (TC 2.A.36) family.</text>
</comment>
<feature type="transmembrane region" description="Helical" evidence="10">
    <location>
        <begin position="112"/>
        <end position="133"/>
    </location>
</feature>
<sequence length="622" mass="67326">MDLAFGLVILVAAAAALATAARRFGVSEPLVLTIAGVIGSYLWFVPDIELEPELILLGLLPPLLYTAAIKTSLVDFKANKRAIGLLSVGLVLFTTFAVATVVWLILPVPFAVAAALGAVVAPPDAVAATAIARKIGMPRKIVTILEGESLFNDATALVALRTAIAASMGTVHWWDAGWDFLKAAGGGTLVGVIVAFGLAMLRRRITDPVLDTTLSFLAPFVAYLPAEKIHASGVIAVVVCGLILGHGAPVWQSAASRIAERTNWQTIQFILESTVFLIIGLQVRKIVDDAWHSELDHGRLIFACVAVLLTVVVVRPLWVFPTTYGPRKFERIRRVDPAPPWQYPAVVSWAGMRGVVTLAAVFVIPAEIAHVDVLRLLALVVVGGTLLLQGTSLPWLVRLLKLRGPSHAEDALQQAGLLQKAADAGLRALDEHITPDTSPEIIENLRNRLAMRTNASWERLGPIESELTTPSEEYRRLRLKMLAAEREVVLQVRDSGVLDHEVLQSVMGVLDLEESMIDRLDEAEDNLKTESLTAGVAGGCDHLADAPVTCVPDNPGQCQECIDEGLTWVHLRMCLTCGHVACCNSSQGNHATKHFESTEHPVMRSVEPGEEWRWCYVDNLLG</sequence>
<dbReference type="GO" id="GO:0015385">
    <property type="term" value="F:sodium:proton antiporter activity"/>
    <property type="evidence" value="ECO:0007669"/>
    <property type="project" value="InterPro"/>
</dbReference>
<dbReference type="AlphaFoldDB" id="A0A848KJW4"/>
<comment type="function">
    <text evidence="10">Na(+)/H(+) antiporter that extrudes sodium in exchange for external protons.</text>
</comment>
<comment type="subcellular location">
    <subcellularLocation>
        <location evidence="1 10">Cell membrane</location>
        <topology evidence="1 10">Multi-pass membrane protein</topology>
    </subcellularLocation>
</comment>
<dbReference type="GO" id="GO:0008270">
    <property type="term" value="F:zinc ion binding"/>
    <property type="evidence" value="ECO:0007669"/>
    <property type="project" value="InterPro"/>
</dbReference>
<evidence type="ECO:0000256" key="5">
    <source>
        <dbReference type="ARBA" id="ARBA00022989"/>
    </source>
</evidence>
<dbReference type="PANTHER" id="PTHR10110:SF86">
    <property type="entry name" value="SODIUM_HYDROGEN EXCHANGER 7"/>
    <property type="match status" value="1"/>
</dbReference>
<name>A0A848KJW4_9NOCA</name>
<dbReference type="GO" id="GO:0015386">
    <property type="term" value="F:potassium:proton antiporter activity"/>
    <property type="evidence" value="ECO:0007669"/>
    <property type="project" value="TreeGrafter"/>
</dbReference>
<dbReference type="Gene3D" id="6.10.140.1330">
    <property type="match status" value="1"/>
</dbReference>
<evidence type="ECO:0000256" key="2">
    <source>
        <dbReference type="ARBA" id="ARBA00022448"/>
    </source>
</evidence>
<dbReference type="Gene3D" id="3.30.40.10">
    <property type="entry name" value="Zinc/RING finger domain, C3HC4 (zinc finger)"/>
    <property type="match status" value="1"/>
</dbReference>
<keyword evidence="3 10" id="KW-1003">Cell membrane</keyword>
<evidence type="ECO:0000256" key="6">
    <source>
        <dbReference type="ARBA" id="ARBA00023053"/>
    </source>
</evidence>
<accession>A0A848KJW4</accession>
<evidence type="ECO:0000313" key="13">
    <source>
        <dbReference type="Proteomes" id="UP000535543"/>
    </source>
</evidence>
<dbReference type="GO" id="GO:0005886">
    <property type="term" value="C:plasma membrane"/>
    <property type="evidence" value="ECO:0007669"/>
    <property type="project" value="UniProtKB-SubCell"/>
</dbReference>
<feature type="transmembrane region" description="Helical" evidence="10">
    <location>
        <begin position="341"/>
        <end position="364"/>
    </location>
</feature>
<dbReference type="InterPro" id="IPR013083">
    <property type="entry name" value="Znf_RING/FYVE/PHD"/>
</dbReference>
<proteinExistence type="inferred from homology"/>
<dbReference type="PROSITE" id="PS50271">
    <property type="entry name" value="ZF_UBP"/>
    <property type="match status" value="1"/>
</dbReference>
<keyword evidence="9 10" id="KW-0739">Sodium transport</keyword>
<evidence type="ECO:0000256" key="1">
    <source>
        <dbReference type="ARBA" id="ARBA00004651"/>
    </source>
</evidence>
<comment type="caution">
    <text evidence="10">Lacks conserved residue(s) required for the propagation of feature annotation.</text>
</comment>
<dbReference type="NCBIfam" id="TIGR00831">
    <property type="entry name" value="a_cpa1"/>
    <property type="match status" value="1"/>
</dbReference>
<evidence type="ECO:0000259" key="11">
    <source>
        <dbReference type="PROSITE" id="PS50271"/>
    </source>
</evidence>
<dbReference type="GO" id="GO:0098719">
    <property type="term" value="P:sodium ion import across plasma membrane"/>
    <property type="evidence" value="ECO:0007669"/>
    <property type="project" value="TreeGrafter"/>
</dbReference>
<dbReference type="InterPro" id="IPR004705">
    <property type="entry name" value="Cation/H_exchanger_CPA1_bac"/>
</dbReference>
<evidence type="ECO:0000256" key="10">
    <source>
        <dbReference type="RuleBase" id="RU366002"/>
    </source>
</evidence>
<dbReference type="EMBL" id="VCQU01000007">
    <property type="protein sequence ID" value="NMN97304.1"/>
    <property type="molecule type" value="Genomic_DNA"/>
</dbReference>
<reference evidence="12 13" key="2">
    <citation type="submission" date="2020-06" db="EMBL/GenBank/DDBJ databases">
        <title>Antribacter stalactiti gen. nov., sp. nov., a new member of the family Nacardiaceae isolated from a cave.</title>
        <authorList>
            <person name="Kim I.S."/>
        </authorList>
    </citation>
    <scope>NUCLEOTIDE SEQUENCE [LARGE SCALE GENOMIC DNA]</scope>
    <source>
        <strain evidence="12 13">YC2-7</strain>
    </source>
</reference>
<keyword evidence="2 10" id="KW-0813">Transport</keyword>
<keyword evidence="6 10" id="KW-0915">Sodium</keyword>
<protein>
    <submittedName>
        <fullName evidence="12">Na+/H+ antiporter</fullName>
    </submittedName>
</protein>
<feature type="transmembrane region" description="Helical" evidence="10">
    <location>
        <begin position="180"/>
        <end position="201"/>
    </location>
</feature>
<feature type="domain" description="UBP-type" evidence="11">
    <location>
        <begin position="538"/>
        <end position="622"/>
    </location>
</feature>
<evidence type="ECO:0000313" key="12">
    <source>
        <dbReference type="EMBL" id="NMN97304.1"/>
    </source>
</evidence>
<feature type="transmembrane region" description="Helical" evidence="10">
    <location>
        <begin position="376"/>
        <end position="397"/>
    </location>
</feature>
<keyword evidence="7 10" id="KW-0406">Ion transport</keyword>
<feature type="transmembrane region" description="Helical" evidence="10">
    <location>
        <begin position="300"/>
        <end position="320"/>
    </location>
</feature>
<evidence type="ECO:0000256" key="3">
    <source>
        <dbReference type="ARBA" id="ARBA00022475"/>
    </source>
</evidence>
<dbReference type="PANTHER" id="PTHR10110">
    <property type="entry name" value="SODIUM/HYDROGEN EXCHANGER"/>
    <property type="match status" value="1"/>
</dbReference>
<dbReference type="Pfam" id="PF00999">
    <property type="entry name" value="Na_H_Exchanger"/>
    <property type="match status" value="1"/>
</dbReference>
<gene>
    <name evidence="12" type="ORF">FGL95_19890</name>
</gene>
<keyword evidence="8 10" id="KW-0472">Membrane</keyword>
<dbReference type="Pfam" id="PF02148">
    <property type="entry name" value="zf-UBP"/>
    <property type="match status" value="1"/>
</dbReference>
<evidence type="ECO:0000256" key="4">
    <source>
        <dbReference type="ARBA" id="ARBA00022692"/>
    </source>
</evidence>
<evidence type="ECO:0000256" key="7">
    <source>
        <dbReference type="ARBA" id="ARBA00023065"/>
    </source>
</evidence>
<feature type="transmembrane region" description="Helical" evidence="10">
    <location>
        <begin position="232"/>
        <end position="251"/>
    </location>
</feature>
<dbReference type="InterPro" id="IPR018422">
    <property type="entry name" value="Cation/H_exchanger_CPA1"/>
</dbReference>
<keyword evidence="10" id="KW-0050">Antiport</keyword>
<keyword evidence="4 10" id="KW-0812">Transmembrane</keyword>
<dbReference type="InterPro" id="IPR001607">
    <property type="entry name" value="Znf_UBP"/>
</dbReference>
<organism evidence="12 13">
    <name type="scientific">Antrihabitans stalactiti</name>
    <dbReference type="NCBI Taxonomy" id="2584121"/>
    <lineage>
        <taxon>Bacteria</taxon>
        <taxon>Bacillati</taxon>
        <taxon>Actinomycetota</taxon>
        <taxon>Actinomycetes</taxon>
        <taxon>Mycobacteriales</taxon>
        <taxon>Nocardiaceae</taxon>
        <taxon>Antrihabitans</taxon>
    </lineage>
</organism>
<dbReference type="SUPFAM" id="SSF57850">
    <property type="entry name" value="RING/U-box"/>
    <property type="match status" value="1"/>
</dbReference>
<evidence type="ECO:0000256" key="9">
    <source>
        <dbReference type="ARBA" id="ARBA00023201"/>
    </source>
</evidence>
<dbReference type="RefSeq" id="WP_169590073.1">
    <property type="nucleotide sequence ID" value="NZ_VCQU01000007.1"/>
</dbReference>
<evidence type="ECO:0000256" key="8">
    <source>
        <dbReference type="ARBA" id="ARBA00023136"/>
    </source>
</evidence>
<keyword evidence="13" id="KW-1185">Reference proteome</keyword>
<dbReference type="InterPro" id="IPR006153">
    <property type="entry name" value="Cation/H_exchanger_TM"/>
</dbReference>
<dbReference type="GO" id="GO:0051453">
    <property type="term" value="P:regulation of intracellular pH"/>
    <property type="evidence" value="ECO:0007669"/>
    <property type="project" value="TreeGrafter"/>
</dbReference>
<feature type="transmembrane region" description="Helical" evidence="10">
    <location>
        <begin position="54"/>
        <end position="73"/>
    </location>
</feature>
<reference evidence="12 13" key="1">
    <citation type="submission" date="2019-05" db="EMBL/GenBank/DDBJ databases">
        <authorList>
            <person name="Lee S.D."/>
        </authorList>
    </citation>
    <scope>NUCLEOTIDE SEQUENCE [LARGE SCALE GENOMIC DNA]</scope>
    <source>
        <strain evidence="12 13">YC2-7</strain>
    </source>
</reference>